<evidence type="ECO:0000313" key="2">
    <source>
        <dbReference type="Proteomes" id="UP000539175"/>
    </source>
</evidence>
<accession>A0A7X0EFF7</accession>
<proteinExistence type="predicted"/>
<organism evidence="1 2">
    <name type="scientific">Nitrospirillum iridis</name>
    <dbReference type="NCBI Taxonomy" id="765888"/>
    <lineage>
        <taxon>Bacteria</taxon>
        <taxon>Pseudomonadati</taxon>
        <taxon>Pseudomonadota</taxon>
        <taxon>Alphaproteobacteria</taxon>
        <taxon>Rhodospirillales</taxon>
        <taxon>Azospirillaceae</taxon>
        <taxon>Nitrospirillum</taxon>
    </lineage>
</organism>
<reference evidence="1 2" key="1">
    <citation type="submission" date="2020-08" db="EMBL/GenBank/DDBJ databases">
        <title>Genomic Encyclopedia of Type Strains, Phase IV (KMG-IV): sequencing the most valuable type-strain genomes for metagenomic binning, comparative biology and taxonomic classification.</title>
        <authorList>
            <person name="Goeker M."/>
        </authorList>
    </citation>
    <scope>NUCLEOTIDE SEQUENCE [LARGE SCALE GENOMIC DNA]</scope>
    <source>
        <strain evidence="1 2">DSM 22198</strain>
    </source>
</reference>
<protein>
    <submittedName>
        <fullName evidence="1">Uncharacterized protein</fullName>
    </submittedName>
</protein>
<dbReference type="Proteomes" id="UP000539175">
    <property type="component" value="Unassembled WGS sequence"/>
</dbReference>
<dbReference type="AlphaFoldDB" id="A0A7X0EFF7"/>
<keyword evidence="2" id="KW-1185">Reference proteome</keyword>
<name>A0A7X0EFF7_9PROT</name>
<dbReference type="EMBL" id="JACIIZ010000014">
    <property type="protein sequence ID" value="MBB6253950.1"/>
    <property type="molecule type" value="Genomic_DNA"/>
</dbReference>
<dbReference type="RefSeq" id="WP_246463299.1">
    <property type="nucleotide sequence ID" value="NZ_JACIIZ010000014.1"/>
</dbReference>
<sequence>MSVIERVAAVRSFAVLGSGLAGSFLAASVLALTLVLAPVAPAGAQPIPGLAGTQTLPDAQAMANRQFVQAMEAIKKADQSYDLQEQTKLLLQADKLLSNILVQSPESPLAVQLSTNQFVGDFDYNDFKSRIRSLACNDAQSTGCFLYRIEGLIQPVDYPITAPRWDWLSLAVAHYHLGDKDRTKQIIAPFIAAFRRAPPVTETGRDLFLGRALSLTGEVDMALDITRHINDCSTRIYNLTDISQALVWKGDKGQAGKLVEEAAEYAQANNCAWELGLVAEGFYRAGNEARAHTMFLNTVEEQFSRFKDRKGNCCAPELAVAAGDLGDPNLALGLLRTVQQESPWTIPAVLGRLGARGEMQLATTYAEQVQDTDIKAETFVQLLADALKSGDRKQAEALSGRIDRLLAAGTDAKPLVLAQRARADRMLFKDQRWRNTYLAGLSAAERSNSGDTQRKDIAVPMLAALVEIETGTPMLQ</sequence>
<evidence type="ECO:0000313" key="1">
    <source>
        <dbReference type="EMBL" id="MBB6253950.1"/>
    </source>
</evidence>
<gene>
    <name evidence="1" type="ORF">FHS74_004526</name>
</gene>
<comment type="caution">
    <text evidence="1">The sequence shown here is derived from an EMBL/GenBank/DDBJ whole genome shotgun (WGS) entry which is preliminary data.</text>
</comment>